<protein>
    <recommendedName>
        <fullName evidence="9">RNA polymerase sigma-54 factor</fullName>
    </recommendedName>
</protein>
<dbReference type="AlphaFoldDB" id="A0A1L3SLQ1"/>
<evidence type="ECO:0000256" key="2">
    <source>
        <dbReference type="ARBA" id="ARBA00022478"/>
    </source>
</evidence>
<keyword evidence="7 9" id="KW-0238">DNA-binding</keyword>
<dbReference type="InterPro" id="IPR007046">
    <property type="entry name" value="RNA_pol_sigma_54_core-bd"/>
</dbReference>
<reference evidence="14" key="1">
    <citation type="submission" date="2016-11" db="EMBL/GenBank/DDBJ databases">
        <title>Mesorhizobium oceanicum sp. nov., isolated from deep seawater in South China Sea.</title>
        <authorList>
            <person name="Fu G.-Y."/>
        </authorList>
    </citation>
    <scope>NUCLEOTIDE SEQUENCE [LARGE SCALE GENOMIC DNA]</scope>
    <source>
        <strain evidence="14">B7</strain>
    </source>
</reference>
<dbReference type="PANTHER" id="PTHR32248:SF4">
    <property type="entry name" value="RNA POLYMERASE SIGMA-54 FACTOR"/>
    <property type="match status" value="1"/>
</dbReference>
<keyword evidence="14" id="KW-1185">Reference proteome</keyword>
<dbReference type="NCBIfam" id="NF009118">
    <property type="entry name" value="PRK12469.1"/>
    <property type="match status" value="1"/>
</dbReference>
<dbReference type="PROSITE" id="PS00717">
    <property type="entry name" value="SIGMA54_1"/>
    <property type="match status" value="1"/>
</dbReference>
<evidence type="ECO:0000259" key="12">
    <source>
        <dbReference type="Pfam" id="PF04963"/>
    </source>
</evidence>
<dbReference type="GO" id="GO:0006352">
    <property type="term" value="P:DNA-templated transcription initiation"/>
    <property type="evidence" value="ECO:0007669"/>
    <property type="project" value="InterPro"/>
</dbReference>
<evidence type="ECO:0000313" key="13">
    <source>
        <dbReference type="EMBL" id="APH70339.1"/>
    </source>
</evidence>
<evidence type="ECO:0000256" key="9">
    <source>
        <dbReference type="PIRNR" id="PIRNR000774"/>
    </source>
</evidence>
<evidence type="ECO:0000256" key="4">
    <source>
        <dbReference type="ARBA" id="ARBA00022695"/>
    </source>
</evidence>
<dbReference type="PANTHER" id="PTHR32248">
    <property type="entry name" value="RNA POLYMERASE SIGMA-54 FACTOR"/>
    <property type="match status" value="1"/>
</dbReference>
<dbReference type="GO" id="GO:0001216">
    <property type="term" value="F:DNA-binding transcription activator activity"/>
    <property type="evidence" value="ECO:0007669"/>
    <property type="project" value="InterPro"/>
</dbReference>
<evidence type="ECO:0000256" key="7">
    <source>
        <dbReference type="ARBA" id="ARBA00023125"/>
    </source>
</evidence>
<keyword evidence="6 9" id="KW-0731">Sigma factor</keyword>
<name>A0A1L3SLQ1_9HYPH</name>
<evidence type="ECO:0000256" key="3">
    <source>
        <dbReference type="ARBA" id="ARBA00022679"/>
    </source>
</evidence>
<dbReference type="GO" id="GO:0016987">
    <property type="term" value="F:sigma factor activity"/>
    <property type="evidence" value="ECO:0007669"/>
    <property type="project" value="UniProtKB-KW"/>
</dbReference>
<keyword evidence="8 9" id="KW-0804">Transcription</keyword>
<evidence type="ECO:0000256" key="5">
    <source>
        <dbReference type="ARBA" id="ARBA00023015"/>
    </source>
</evidence>
<dbReference type="GO" id="GO:0016779">
    <property type="term" value="F:nucleotidyltransferase activity"/>
    <property type="evidence" value="ECO:0007669"/>
    <property type="project" value="UniProtKB-KW"/>
</dbReference>
<dbReference type="Gene3D" id="1.10.10.60">
    <property type="entry name" value="Homeodomain-like"/>
    <property type="match status" value="1"/>
</dbReference>
<keyword evidence="5 9" id="KW-0805">Transcription regulation</keyword>
<feature type="compositionally biased region" description="Acidic residues" evidence="10">
    <location>
        <begin position="56"/>
        <end position="65"/>
    </location>
</feature>
<dbReference type="Gene3D" id="1.10.10.1330">
    <property type="entry name" value="RNA polymerase sigma-54 factor, core-binding domain"/>
    <property type="match status" value="1"/>
</dbReference>
<comment type="function">
    <text evidence="9">Sigma factors are initiation factors that promote the attachment of RNA polymerase to specific initiation sites and are then released.</text>
</comment>
<gene>
    <name evidence="13" type="ORF">BSQ44_02265</name>
</gene>
<dbReference type="Pfam" id="PF04552">
    <property type="entry name" value="Sigma54_DBD"/>
    <property type="match status" value="1"/>
</dbReference>
<dbReference type="EMBL" id="CP018171">
    <property type="protein sequence ID" value="APH70339.1"/>
    <property type="molecule type" value="Genomic_DNA"/>
</dbReference>
<evidence type="ECO:0000313" key="14">
    <source>
        <dbReference type="Proteomes" id="UP000182840"/>
    </source>
</evidence>
<dbReference type="GO" id="GO:0003677">
    <property type="term" value="F:DNA binding"/>
    <property type="evidence" value="ECO:0007669"/>
    <property type="project" value="UniProtKB-KW"/>
</dbReference>
<dbReference type="RefSeq" id="WP_072601751.1">
    <property type="nucleotide sequence ID" value="NZ_CP018171.1"/>
</dbReference>
<dbReference type="GO" id="GO:0000428">
    <property type="term" value="C:DNA-directed RNA polymerase complex"/>
    <property type="evidence" value="ECO:0007669"/>
    <property type="project" value="UniProtKB-KW"/>
</dbReference>
<dbReference type="OrthoDB" id="9814402at2"/>
<keyword evidence="2 9" id="KW-0240">DNA-directed RNA polymerase</keyword>
<dbReference type="Proteomes" id="UP000182840">
    <property type="component" value="Chromosome"/>
</dbReference>
<keyword evidence="3 9" id="KW-0808">Transferase</keyword>
<dbReference type="NCBIfam" id="TIGR02395">
    <property type="entry name" value="rpoN_sigma"/>
    <property type="match status" value="1"/>
</dbReference>
<proteinExistence type="inferred from homology"/>
<dbReference type="Pfam" id="PF00309">
    <property type="entry name" value="Sigma54_AID"/>
    <property type="match status" value="1"/>
</dbReference>
<accession>A0A1L3SLQ1</accession>
<evidence type="ECO:0000256" key="6">
    <source>
        <dbReference type="ARBA" id="ARBA00023082"/>
    </source>
</evidence>
<evidence type="ECO:0000256" key="10">
    <source>
        <dbReference type="SAM" id="MobiDB-lite"/>
    </source>
</evidence>
<evidence type="ECO:0000256" key="1">
    <source>
        <dbReference type="ARBA" id="ARBA00008798"/>
    </source>
</evidence>
<evidence type="ECO:0000256" key="8">
    <source>
        <dbReference type="ARBA" id="ARBA00023163"/>
    </source>
</evidence>
<dbReference type="PRINTS" id="PR00045">
    <property type="entry name" value="SIGMA54FCT"/>
</dbReference>
<dbReference type="PROSITE" id="PS00718">
    <property type="entry name" value="SIGMA54_2"/>
    <property type="match status" value="1"/>
</dbReference>
<dbReference type="Pfam" id="PF04963">
    <property type="entry name" value="Sigma54_CBD"/>
    <property type="match status" value="1"/>
</dbReference>
<dbReference type="PROSITE" id="PS50044">
    <property type="entry name" value="SIGMA54_3"/>
    <property type="match status" value="1"/>
</dbReference>
<dbReference type="STRING" id="1670800.BSQ44_02265"/>
<sequence>MALAAKLQLRQSQALVMTPQLMQSIRLLQFTHAELERFIDDEIERNPLLERRADEDDRPEPEAEPTPEREADGETEWFASDLDHNAERLSDRLDSSLENLYPDDPGIRDRLSPDLSLTWKSAMGSGGSAGEGFDLEDIAAAAVTLRDSLTEQIAFGFTEPLHRIIASELADSLDDSGYLRDDPAELAARLGVEASILETVLAACQNFDPPGLFARSLSECLAIQLKRLNRLDPAMRALLDNLDLLARRDFAALRRLCGVDEGDLIDMLGEIRALDPKPGAGFAGQGAETIVPDVIVRAAPDGTWAVELNPETLPRVLVDQTYLARVSAGARSSADKEFLSDCVQSASWLTRSLDQRARTIVKVASEIVRQQDAFLMNGIRHLRPLNLKTVAEAIQMHESTVSRVTANKYMQTPRGVFELRFFFTAAIASAEGGDAHSAQSVRHRIRQMIDEERASDVLSDDAIVDILKKSGIDIARRTVAKYREGMNIPSSVQRRREKRAMAGAI</sequence>
<feature type="domain" description="RNA polymerase sigma factor 54 DNA-binding" evidence="11">
    <location>
        <begin position="337"/>
        <end position="496"/>
    </location>
</feature>
<dbReference type="KEGG" id="meso:BSQ44_02265"/>
<dbReference type="PIRSF" id="PIRSF000774">
    <property type="entry name" value="RpoN"/>
    <property type="match status" value="1"/>
</dbReference>
<feature type="domain" description="RNA polymerase sigma factor 54 core-binding" evidence="12">
    <location>
        <begin position="135"/>
        <end position="322"/>
    </location>
</feature>
<feature type="region of interest" description="Disordered" evidence="10">
    <location>
        <begin position="48"/>
        <end position="75"/>
    </location>
</feature>
<keyword evidence="4 9" id="KW-0548">Nucleotidyltransferase</keyword>
<dbReference type="NCBIfam" id="NF004596">
    <property type="entry name" value="PRK05932.1-3"/>
    <property type="match status" value="1"/>
</dbReference>
<comment type="similarity">
    <text evidence="1 9">Belongs to the sigma-54 factor family.</text>
</comment>
<organism evidence="13 14">
    <name type="scientific">Aquibium oceanicum</name>
    <dbReference type="NCBI Taxonomy" id="1670800"/>
    <lineage>
        <taxon>Bacteria</taxon>
        <taxon>Pseudomonadati</taxon>
        <taxon>Pseudomonadota</taxon>
        <taxon>Alphaproteobacteria</taxon>
        <taxon>Hyphomicrobiales</taxon>
        <taxon>Phyllobacteriaceae</taxon>
        <taxon>Aquibium</taxon>
    </lineage>
</organism>
<evidence type="ECO:0000259" key="11">
    <source>
        <dbReference type="Pfam" id="PF04552"/>
    </source>
</evidence>
<dbReference type="InterPro" id="IPR000394">
    <property type="entry name" value="RNA_pol_sigma_54"/>
</dbReference>
<dbReference type="InterPro" id="IPR007634">
    <property type="entry name" value="RNA_pol_sigma_54_DNA-bd"/>
</dbReference>
<dbReference type="InterPro" id="IPR038709">
    <property type="entry name" value="RpoN_core-bd_sf"/>
</dbReference>